<protein>
    <submittedName>
        <fullName evidence="2">Uncharacterized protein</fullName>
    </submittedName>
</protein>
<evidence type="ECO:0000313" key="3">
    <source>
        <dbReference type="Proteomes" id="UP000243459"/>
    </source>
</evidence>
<accession>A0A5P1EAK1</accession>
<sequence>MALLVEDTIGLSSAPESSHHPRKDPVGSIGDMEGRAGTPSGHEDGVSVRPMRLWPRHHDMSEITPASREVAQAMLMGVPWRPYSPRRESLRVDLICATKGTEAWVQKLK</sequence>
<organism evidence="2 3">
    <name type="scientific">Asparagus officinalis</name>
    <name type="common">Garden asparagus</name>
    <dbReference type="NCBI Taxonomy" id="4686"/>
    <lineage>
        <taxon>Eukaryota</taxon>
        <taxon>Viridiplantae</taxon>
        <taxon>Streptophyta</taxon>
        <taxon>Embryophyta</taxon>
        <taxon>Tracheophyta</taxon>
        <taxon>Spermatophyta</taxon>
        <taxon>Magnoliopsida</taxon>
        <taxon>Liliopsida</taxon>
        <taxon>Asparagales</taxon>
        <taxon>Asparagaceae</taxon>
        <taxon>Asparagoideae</taxon>
        <taxon>Asparagus</taxon>
    </lineage>
</organism>
<dbReference type="Gramene" id="ONK62888">
    <property type="protein sequence ID" value="ONK62888"/>
    <property type="gene ID" value="A4U43_C07F9170"/>
</dbReference>
<dbReference type="Proteomes" id="UP000243459">
    <property type="component" value="Chromosome 7"/>
</dbReference>
<proteinExistence type="predicted"/>
<name>A0A5P1EAK1_ASPOF</name>
<evidence type="ECO:0000313" key="2">
    <source>
        <dbReference type="EMBL" id="ONK62888.1"/>
    </source>
</evidence>
<evidence type="ECO:0000256" key="1">
    <source>
        <dbReference type="SAM" id="MobiDB-lite"/>
    </source>
</evidence>
<gene>
    <name evidence="2" type="ORF">A4U43_C07F9170</name>
</gene>
<reference evidence="3" key="1">
    <citation type="journal article" date="2017" name="Nat. Commun.">
        <title>The asparagus genome sheds light on the origin and evolution of a young Y chromosome.</title>
        <authorList>
            <person name="Harkess A."/>
            <person name="Zhou J."/>
            <person name="Xu C."/>
            <person name="Bowers J.E."/>
            <person name="Van der Hulst R."/>
            <person name="Ayyampalayam S."/>
            <person name="Mercati F."/>
            <person name="Riccardi P."/>
            <person name="McKain M.R."/>
            <person name="Kakrana A."/>
            <person name="Tang H."/>
            <person name="Ray J."/>
            <person name="Groenendijk J."/>
            <person name="Arikit S."/>
            <person name="Mathioni S.M."/>
            <person name="Nakano M."/>
            <person name="Shan H."/>
            <person name="Telgmann-Rauber A."/>
            <person name="Kanno A."/>
            <person name="Yue Z."/>
            <person name="Chen H."/>
            <person name="Li W."/>
            <person name="Chen Y."/>
            <person name="Xu X."/>
            <person name="Zhang Y."/>
            <person name="Luo S."/>
            <person name="Chen H."/>
            <person name="Gao J."/>
            <person name="Mao Z."/>
            <person name="Pires J.C."/>
            <person name="Luo M."/>
            <person name="Kudrna D."/>
            <person name="Wing R.A."/>
            <person name="Meyers B.C."/>
            <person name="Yi K."/>
            <person name="Kong H."/>
            <person name="Lavrijsen P."/>
            <person name="Sunseri F."/>
            <person name="Falavigna A."/>
            <person name="Ye Y."/>
            <person name="Leebens-Mack J.H."/>
            <person name="Chen G."/>
        </authorList>
    </citation>
    <scope>NUCLEOTIDE SEQUENCE [LARGE SCALE GENOMIC DNA]</scope>
    <source>
        <strain evidence="3">cv. DH0086</strain>
    </source>
</reference>
<keyword evidence="3" id="KW-1185">Reference proteome</keyword>
<feature type="region of interest" description="Disordered" evidence="1">
    <location>
        <begin position="1"/>
        <end position="48"/>
    </location>
</feature>
<dbReference type="EMBL" id="CM007387">
    <property type="protein sequence ID" value="ONK62888.1"/>
    <property type="molecule type" value="Genomic_DNA"/>
</dbReference>
<dbReference type="AlphaFoldDB" id="A0A5P1EAK1"/>